<dbReference type="Proteomes" id="UP000008141">
    <property type="component" value="Unassembled WGS sequence"/>
</dbReference>
<dbReference type="OrthoDB" id="417952at2759"/>
<protein>
    <submittedName>
        <fullName evidence="1">Uncharacterized protein</fullName>
    </submittedName>
</protein>
<dbReference type="AlphaFoldDB" id="E1ZDE7"/>
<dbReference type="eggNOG" id="ENOG502QWNX">
    <property type="taxonomic scope" value="Eukaryota"/>
</dbReference>
<dbReference type="EMBL" id="GL433842">
    <property type="protein sequence ID" value="EFN56211.1"/>
    <property type="molecule type" value="Genomic_DNA"/>
</dbReference>
<dbReference type="InterPro" id="IPR036412">
    <property type="entry name" value="HAD-like_sf"/>
</dbReference>
<dbReference type="OMA" id="MGVDDGC"/>
<evidence type="ECO:0000313" key="1">
    <source>
        <dbReference type="EMBL" id="EFN56211.1"/>
    </source>
</evidence>
<reference evidence="1 2" key="1">
    <citation type="journal article" date="2010" name="Plant Cell">
        <title>The Chlorella variabilis NC64A genome reveals adaptation to photosymbiosis, coevolution with viruses, and cryptic sex.</title>
        <authorList>
            <person name="Blanc G."/>
            <person name="Duncan G."/>
            <person name="Agarkova I."/>
            <person name="Borodovsky M."/>
            <person name="Gurnon J."/>
            <person name="Kuo A."/>
            <person name="Lindquist E."/>
            <person name="Lucas S."/>
            <person name="Pangilinan J."/>
            <person name="Polle J."/>
            <person name="Salamov A."/>
            <person name="Terry A."/>
            <person name="Yamada T."/>
            <person name="Dunigan D.D."/>
            <person name="Grigoriev I.V."/>
            <person name="Claverie J.M."/>
            <person name="Van Etten J.L."/>
        </authorList>
    </citation>
    <scope>NUCLEOTIDE SEQUENCE [LARGE SCALE GENOMIC DNA]</scope>
    <source>
        <strain evidence="1 2">NC64A</strain>
    </source>
</reference>
<dbReference type="GeneID" id="17355536"/>
<proteinExistence type="predicted"/>
<accession>E1ZDE7</accession>
<gene>
    <name evidence="1" type="ORF">CHLNCDRAFT_22194</name>
</gene>
<dbReference type="STRING" id="554065.E1ZDE7"/>
<organism evidence="2">
    <name type="scientific">Chlorella variabilis</name>
    <name type="common">Green alga</name>
    <dbReference type="NCBI Taxonomy" id="554065"/>
    <lineage>
        <taxon>Eukaryota</taxon>
        <taxon>Viridiplantae</taxon>
        <taxon>Chlorophyta</taxon>
        <taxon>core chlorophytes</taxon>
        <taxon>Trebouxiophyceae</taxon>
        <taxon>Chlorellales</taxon>
        <taxon>Chlorellaceae</taxon>
        <taxon>Chlorella clade</taxon>
        <taxon>Chlorella</taxon>
    </lineage>
</organism>
<name>E1ZDE7_CHLVA</name>
<sequence length="310" mass="34274">MRPRQQPRRGRGVGTLAAAAGGPSDVMVLDFDGVICDSEREVSTSGYEACQQYWPQLFGAVGDAELQRIMAGLRRVRPRLIKGYEALVMARLILEDESNVQLILDDWEPLLAATVRRWGESHEALAAAFEGHRSAQMRGNADRWLSLNPLYPGVGEALAECPYPFYVASSKAVGRLVTLLRASLGMEVDQQSPRLFASLIPPNEKKIEALRAIMERPVAANGATLHFVDDRYETMHAIAEQAPDLLARWRLYLADWGYNTAEERQAAAQLPGVQLLSRPQFCELLRWGVVMGVDDGCEPTVEEVAEGVKG</sequence>
<dbReference type="SUPFAM" id="SSF56784">
    <property type="entry name" value="HAD-like"/>
    <property type="match status" value="1"/>
</dbReference>
<dbReference type="KEGG" id="cvr:CHLNCDRAFT_22194"/>
<evidence type="ECO:0000313" key="2">
    <source>
        <dbReference type="Proteomes" id="UP000008141"/>
    </source>
</evidence>
<dbReference type="RefSeq" id="XP_005848313.1">
    <property type="nucleotide sequence ID" value="XM_005848251.1"/>
</dbReference>
<keyword evidence="2" id="KW-1185">Reference proteome</keyword>
<dbReference type="InParanoid" id="E1ZDE7"/>